<accession>A0A8T4IKN3</accession>
<dbReference type="InterPro" id="IPR010866">
    <property type="entry name" value="A-2_8-polyST"/>
</dbReference>
<sequence length="473" mass="50593">MFEVSTLYGAATLAASLDAGQFGPRDAARRILLVSNNSAVPEAATPLVSMNGFGGLAERFDETVDWNDAIRPHHPSTWAPPRDESPIWERMFRTLWSLGDAPVELVVESVHANPAKALATAFGGSVVHVYADGLMSYGPTRDRLPQSLGCRVKRLLHLDLVPGLRPLLLTEHGVPSETVPDDAFTKVLGELGEAAAGEPELERVAADGPTAVLLGQYLAALNILTPEEEEDLHVRMLEGAVAAGHACLVFKPHPTAPARYSHLLEKAAAQAGVRLHVLEGPVLAEAVYARCRPTLVVGCFSTALLTAAAYYGIAIARVGTEPLLDRLTPYQNSNRVPVTIVDYAVPDLEGDADPASALASASAIGEKTGELAALVRTVGYCMQAKLYPLLREEAVAWLSAHLDETTARYFKRRRLTALVLPGGGTSVRARLLRSSPSARWAGRRVRAAQHRLRRDDGPARAGGAVPMPPDAIP</sequence>
<evidence type="ECO:0000313" key="2">
    <source>
        <dbReference type="EMBL" id="MBR7672395.1"/>
    </source>
</evidence>
<name>A0A8T4IKN3_9ACTN</name>
<comment type="caution">
    <text evidence="2">The sequence shown here is derived from an EMBL/GenBank/DDBJ whole genome shotgun (WGS) entry which is preliminary data.</text>
</comment>
<dbReference type="Proteomes" id="UP000675554">
    <property type="component" value="Unassembled WGS sequence"/>
</dbReference>
<reference evidence="2" key="1">
    <citation type="submission" date="2021-04" db="EMBL/GenBank/DDBJ databases">
        <title>Sequencing of actinobacteria type strains.</title>
        <authorList>
            <person name="Nguyen G.-S."/>
            <person name="Wentzel A."/>
        </authorList>
    </citation>
    <scope>NUCLEOTIDE SEQUENCE</scope>
    <source>
        <strain evidence="2">DSM 42095</strain>
    </source>
</reference>
<gene>
    <name evidence="2" type="ORF">KDA82_04980</name>
</gene>
<keyword evidence="3" id="KW-1185">Reference proteome</keyword>
<evidence type="ECO:0000313" key="3">
    <source>
        <dbReference type="Proteomes" id="UP000675554"/>
    </source>
</evidence>
<dbReference type="Pfam" id="PF07388">
    <property type="entry name" value="A-2_8-polyST"/>
    <property type="match status" value="1"/>
</dbReference>
<dbReference type="EMBL" id="JAGSMN010000097">
    <property type="protein sequence ID" value="MBR7672395.1"/>
    <property type="molecule type" value="Genomic_DNA"/>
</dbReference>
<evidence type="ECO:0000256" key="1">
    <source>
        <dbReference type="SAM" id="MobiDB-lite"/>
    </source>
</evidence>
<organism evidence="2 3">
    <name type="scientific">Streptomyces daliensis</name>
    <dbReference type="NCBI Taxonomy" id="299421"/>
    <lineage>
        <taxon>Bacteria</taxon>
        <taxon>Bacillati</taxon>
        <taxon>Actinomycetota</taxon>
        <taxon>Actinomycetes</taxon>
        <taxon>Kitasatosporales</taxon>
        <taxon>Streptomycetaceae</taxon>
        <taxon>Streptomyces</taxon>
    </lineage>
</organism>
<feature type="region of interest" description="Disordered" evidence="1">
    <location>
        <begin position="448"/>
        <end position="473"/>
    </location>
</feature>
<proteinExistence type="predicted"/>
<dbReference type="AlphaFoldDB" id="A0A8T4IKN3"/>
<protein>
    <submittedName>
        <fullName evidence="2">Uncharacterized protein</fullName>
    </submittedName>
</protein>